<comment type="caution">
    <text evidence="1">The sequence shown here is derived from an EMBL/GenBank/DDBJ whole genome shotgun (WGS) entry which is preliminary data.</text>
</comment>
<gene>
    <name evidence="1" type="ORF">DW243_04345</name>
</gene>
<name>A0A414UYL6_MEDGN</name>
<dbReference type="SUPFAM" id="SSF52540">
    <property type="entry name" value="P-loop containing nucleoside triphosphate hydrolases"/>
    <property type="match status" value="1"/>
</dbReference>
<dbReference type="Proteomes" id="UP000283981">
    <property type="component" value="Unassembled WGS sequence"/>
</dbReference>
<dbReference type="RefSeq" id="WP_118207888.1">
    <property type="nucleotide sequence ID" value="NZ_BAABXJ010000001.1"/>
</dbReference>
<reference evidence="1 2" key="1">
    <citation type="submission" date="2018-08" db="EMBL/GenBank/DDBJ databases">
        <title>A genome reference for cultivated species of the human gut microbiota.</title>
        <authorList>
            <person name="Zou Y."/>
            <person name="Xue W."/>
            <person name="Luo G."/>
        </authorList>
    </citation>
    <scope>NUCLEOTIDE SEQUENCE [LARGE SCALE GENOMIC DNA]</scope>
    <source>
        <strain evidence="1 2">AM21-18</strain>
    </source>
</reference>
<organism evidence="1 2">
    <name type="scientific">Mediterraneibacter gnavus</name>
    <name type="common">Ruminococcus gnavus</name>
    <dbReference type="NCBI Taxonomy" id="33038"/>
    <lineage>
        <taxon>Bacteria</taxon>
        <taxon>Bacillati</taxon>
        <taxon>Bacillota</taxon>
        <taxon>Clostridia</taxon>
        <taxon>Lachnospirales</taxon>
        <taxon>Lachnospiraceae</taxon>
        <taxon>Mediterraneibacter</taxon>
    </lineage>
</organism>
<dbReference type="Gene3D" id="3.40.50.300">
    <property type="entry name" value="P-loop containing nucleotide triphosphate hydrolases"/>
    <property type="match status" value="1"/>
</dbReference>
<sequence length="340" mass="38314">MVSLVCLEEVKEEETNWLYSPYVPRGKLTLCAAYPGVGKTYLLCYMAACVTTGKSFFNIVPFSNEKENVVYLTAEDGIGDTIKKRMRQCGADMKHVFVVTENKTQLLFDSPEIEMFIQQTNPALMIFDPFQAYIGSDVDMNAPNKTNERVGHIVDLAEKYGVAVVLICHFNKNQKGDAITRVLGSTDIMGKCRSYIALGNVPDEEDIKFMSHEKSSLERKGRTVLFEIDPDNGGIVYKGENSLSMDDYTAIRSKKRASNAPALEEAKKFIINQMPEGRRMAKEIKNLAEANKISEMSLRRAREELGIITRKTKTFPPESVWILPGHTEDESEPIQERLCL</sequence>
<accession>A0A414UYL6</accession>
<dbReference type="Pfam" id="PF13481">
    <property type="entry name" value="AAA_25"/>
    <property type="match status" value="1"/>
</dbReference>
<dbReference type="AlphaFoldDB" id="A0A414UYL6"/>
<evidence type="ECO:0008006" key="3">
    <source>
        <dbReference type="Google" id="ProtNLM"/>
    </source>
</evidence>
<evidence type="ECO:0000313" key="2">
    <source>
        <dbReference type="Proteomes" id="UP000283981"/>
    </source>
</evidence>
<dbReference type="InterPro" id="IPR027417">
    <property type="entry name" value="P-loop_NTPase"/>
</dbReference>
<evidence type="ECO:0000313" key="1">
    <source>
        <dbReference type="EMBL" id="RHG87342.1"/>
    </source>
</evidence>
<protein>
    <recommendedName>
        <fullName evidence="3">AAA+ ATPase domain-containing protein</fullName>
    </recommendedName>
</protein>
<proteinExistence type="predicted"/>
<dbReference type="EMBL" id="QRIS01000005">
    <property type="protein sequence ID" value="RHG87342.1"/>
    <property type="molecule type" value="Genomic_DNA"/>
</dbReference>